<accession>A0A2X0KJM1</accession>
<gene>
    <name evidence="2" type="ORF">DN069_02695</name>
</gene>
<sequence>MADETDAVLPLPVTSWAVLGLLSFGAELSGYDLKKWADASLRYFYWSPSFSQIYGELRRLEAAGCATSRLVRPEAGARPKRLYRITDAGLEAVRTWAREAPVDAPMLKHPPLLRLWLGHLTGPDRLRETLDALRLDAERLRARAAADLALAAGEPDWAFPLLALRWSERYYAAQRDLAAGLRADLDAMLGKGEDPLS</sequence>
<comment type="caution">
    <text evidence="2">The sequence shown here is derived from an EMBL/GenBank/DDBJ whole genome shotgun (WGS) entry which is preliminary data.</text>
</comment>
<dbReference type="InterPro" id="IPR036390">
    <property type="entry name" value="WH_DNA-bd_sf"/>
</dbReference>
<reference evidence="2 3" key="1">
    <citation type="submission" date="2018-06" db="EMBL/GenBank/DDBJ databases">
        <title>Streptacidiphilus pinicola sp. nov., isolated from pine grove soil.</title>
        <authorList>
            <person name="Roh S.G."/>
            <person name="Park S."/>
            <person name="Kim M.-K."/>
            <person name="Yun B.-R."/>
            <person name="Park J."/>
            <person name="Kim M.J."/>
            <person name="Kim Y.S."/>
            <person name="Kim S.B."/>
        </authorList>
    </citation>
    <scope>NUCLEOTIDE SEQUENCE [LARGE SCALE GENOMIC DNA]</scope>
    <source>
        <strain evidence="2 3">MMS16-CNU450</strain>
    </source>
</reference>
<dbReference type="AlphaFoldDB" id="A0A2X0KJM1"/>
<dbReference type="PANTHER" id="PTHR43252:SF6">
    <property type="entry name" value="NEGATIVE TRANSCRIPTION REGULATOR PADR"/>
    <property type="match status" value="1"/>
</dbReference>
<evidence type="ECO:0000313" key="2">
    <source>
        <dbReference type="EMBL" id="RAG87169.1"/>
    </source>
</evidence>
<evidence type="ECO:0000259" key="1">
    <source>
        <dbReference type="Pfam" id="PF03551"/>
    </source>
</evidence>
<dbReference type="EMBL" id="QKYN01000010">
    <property type="protein sequence ID" value="RAG87169.1"/>
    <property type="molecule type" value="Genomic_DNA"/>
</dbReference>
<dbReference type="InterPro" id="IPR036388">
    <property type="entry name" value="WH-like_DNA-bd_sf"/>
</dbReference>
<dbReference type="SUPFAM" id="SSF46785">
    <property type="entry name" value="Winged helix' DNA-binding domain"/>
    <property type="match status" value="1"/>
</dbReference>
<dbReference type="Proteomes" id="UP000248889">
    <property type="component" value="Unassembled WGS sequence"/>
</dbReference>
<protein>
    <submittedName>
        <fullName evidence="2">PadR family transcriptional regulator</fullName>
    </submittedName>
</protein>
<keyword evidence="3" id="KW-1185">Reference proteome</keyword>
<dbReference type="Gene3D" id="1.10.10.10">
    <property type="entry name" value="Winged helix-like DNA-binding domain superfamily/Winged helix DNA-binding domain"/>
    <property type="match status" value="1"/>
</dbReference>
<dbReference type="InterPro" id="IPR005149">
    <property type="entry name" value="Tscrpt_reg_PadR_N"/>
</dbReference>
<name>A0A2X0KJM1_9ACTN</name>
<dbReference type="PANTHER" id="PTHR43252">
    <property type="entry name" value="TRANSCRIPTIONAL REGULATOR YQJI"/>
    <property type="match status" value="1"/>
</dbReference>
<organism evidence="2 3">
    <name type="scientific">Streptacidiphilus pinicola</name>
    <dbReference type="NCBI Taxonomy" id="2219663"/>
    <lineage>
        <taxon>Bacteria</taxon>
        <taxon>Bacillati</taxon>
        <taxon>Actinomycetota</taxon>
        <taxon>Actinomycetes</taxon>
        <taxon>Kitasatosporales</taxon>
        <taxon>Streptomycetaceae</taxon>
        <taxon>Streptacidiphilus</taxon>
    </lineage>
</organism>
<dbReference type="Pfam" id="PF03551">
    <property type="entry name" value="PadR"/>
    <property type="match status" value="1"/>
</dbReference>
<proteinExistence type="predicted"/>
<dbReference type="OrthoDB" id="3746369at2"/>
<dbReference type="RefSeq" id="WP_111499132.1">
    <property type="nucleotide sequence ID" value="NZ_QKYN01000010.1"/>
</dbReference>
<feature type="domain" description="Transcription regulator PadR N-terminal" evidence="1">
    <location>
        <begin position="18"/>
        <end position="93"/>
    </location>
</feature>
<evidence type="ECO:0000313" key="3">
    <source>
        <dbReference type="Proteomes" id="UP000248889"/>
    </source>
</evidence>